<sequence>MPNFMLCLSHFCELHGPQIIVCTQVTIEDKKQEYIHSSSSNQGVCASCQLILPDNAANLITNSDSKIFISTAYPTSQKRYAALKKLMMKSLSVETVSDIVKPMFFGDAIYGYCLNKIFKLYDINARGQERKYSLMMVCDSESDLLQNWDILTLYMSEFIDLIQQRVSQTNAKLHRSSSGSMVDNERYLRRSMARPKSLIELTNDDQIFVKFHLWAVETLKDTLR</sequence>
<gene>
    <name evidence="2" type="ORF">I9W82_004315</name>
</gene>
<reference evidence="2 3" key="1">
    <citation type="submission" date="2020-12" db="EMBL/GenBank/DDBJ databases">
        <title>Effect of drift, selection, and recombination on the evolution of hybrid genomes in Candida yeast pathogens.</title>
        <authorList>
            <person name="Mixao V."/>
            <person name="Ksiezopolska E."/>
            <person name="Saus E."/>
            <person name="Boekhout T."/>
            <person name="Gacser A."/>
            <person name="Gabaldon T."/>
        </authorList>
    </citation>
    <scope>NUCLEOTIDE SEQUENCE [LARGE SCALE GENOMIC DNA]</scope>
    <source>
        <strain evidence="2 3">BP57</strain>
    </source>
</reference>
<keyword evidence="3" id="KW-1185">Reference proteome</keyword>
<dbReference type="GO" id="GO:0005829">
    <property type="term" value="C:cytosol"/>
    <property type="evidence" value="ECO:0007669"/>
    <property type="project" value="TreeGrafter"/>
</dbReference>
<evidence type="ECO:0000313" key="2">
    <source>
        <dbReference type="EMBL" id="KAG5417987.1"/>
    </source>
</evidence>
<dbReference type="PROSITE" id="PS51834">
    <property type="entry name" value="DENN_FLCN_SMCR8"/>
    <property type="match status" value="1"/>
</dbReference>
<dbReference type="Pfam" id="PF11704">
    <property type="entry name" value="Folliculin"/>
    <property type="match status" value="1"/>
</dbReference>
<feature type="domain" description="UDENN FLCN/SMCR8-type" evidence="1">
    <location>
        <begin position="50"/>
        <end position="224"/>
    </location>
</feature>
<dbReference type="Proteomes" id="UP000669133">
    <property type="component" value="Unassembled WGS sequence"/>
</dbReference>
<dbReference type="RefSeq" id="XP_067547103.1">
    <property type="nucleotide sequence ID" value="XM_067693375.1"/>
</dbReference>
<evidence type="ECO:0000259" key="1">
    <source>
        <dbReference type="PROSITE" id="PS51834"/>
    </source>
</evidence>
<dbReference type="EMBL" id="JAEOAQ010000006">
    <property type="protein sequence ID" value="KAG5417987.1"/>
    <property type="molecule type" value="Genomic_DNA"/>
</dbReference>
<dbReference type="GO" id="GO:1904263">
    <property type="term" value="P:positive regulation of TORC1 signaling"/>
    <property type="evidence" value="ECO:0007669"/>
    <property type="project" value="TreeGrafter"/>
</dbReference>
<dbReference type="GO" id="GO:0005096">
    <property type="term" value="F:GTPase activator activity"/>
    <property type="evidence" value="ECO:0007669"/>
    <property type="project" value="InterPro"/>
</dbReference>
<dbReference type="InterPro" id="IPR021713">
    <property type="entry name" value="Folliculin"/>
</dbReference>
<dbReference type="InterPro" id="IPR037520">
    <property type="entry name" value="Folliculin/SMCR8_longin"/>
</dbReference>
<dbReference type="InterPro" id="IPR037521">
    <property type="entry name" value="FLCN/SMCR8_DENN"/>
</dbReference>
<evidence type="ECO:0000313" key="3">
    <source>
        <dbReference type="Proteomes" id="UP000669133"/>
    </source>
</evidence>
<dbReference type="AlphaFoldDB" id="A0A8H7Z9Y7"/>
<dbReference type="PANTHER" id="PTHR31441">
    <property type="entry name" value="FOLLICULIN FAMILY MEMBER"/>
    <property type="match status" value="1"/>
</dbReference>
<protein>
    <recommendedName>
        <fullName evidence="1">UDENN FLCN/SMCR8-type domain-containing protein</fullName>
    </recommendedName>
</protein>
<proteinExistence type="predicted"/>
<accession>A0A8H7Z9Y7</accession>
<dbReference type="OrthoDB" id="5599713at2759"/>
<dbReference type="PANTHER" id="PTHR31441:SF2">
    <property type="entry name" value="FOLLICULIN"/>
    <property type="match status" value="1"/>
</dbReference>
<comment type="caution">
    <text evidence="2">The sequence shown here is derived from an EMBL/GenBank/DDBJ whole genome shotgun (WGS) entry which is preliminary data.</text>
</comment>
<dbReference type="GeneID" id="93652944"/>
<organism evidence="2 3">
    <name type="scientific">Candida metapsilosis</name>
    <dbReference type="NCBI Taxonomy" id="273372"/>
    <lineage>
        <taxon>Eukaryota</taxon>
        <taxon>Fungi</taxon>
        <taxon>Dikarya</taxon>
        <taxon>Ascomycota</taxon>
        <taxon>Saccharomycotina</taxon>
        <taxon>Pichiomycetes</taxon>
        <taxon>Debaryomycetaceae</taxon>
        <taxon>Candida/Lodderomyces clade</taxon>
        <taxon>Candida</taxon>
    </lineage>
</organism>
<name>A0A8H7Z9Y7_9ASCO</name>